<feature type="region of interest" description="Disordered" evidence="2">
    <location>
        <begin position="1"/>
        <end position="24"/>
    </location>
</feature>
<dbReference type="RefSeq" id="XP_004339527.1">
    <property type="nucleotide sequence ID" value="XM_004339479.1"/>
</dbReference>
<feature type="compositionally biased region" description="Polar residues" evidence="2">
    <location>
        <begin position="1"/>
        <end position="15"/>
    </location>
</feature>
<dbReference type="PANTHER" id="PTHR46052">
    <property type="entry name" value="PHOSDUCIN-LIKE PROTEIN"/>
    <property type="match status" value="1"/>
</dbReference>
<gene>
    <name evidence="4" type="ORF">ACA1_062580</name>
</gene>
<feature type="compositionally biased region" description="Basic and acidic residues" evidence="2">
    <location>
        <begin position="60"/>
        <end position="71"/>
    </location>
</feature>
<dbReference type="InterPro" id="IPR024253">
    <property type="entry name" value="Phosducin_thioredoxin-like_dom"/>
</dbReference>
<comment type="similarity">
    <text evidence="1">Belongs to the phosducin family.</text>
</comment>
<dbReference type="InterPro" id="IPR001200">
    <property type="entry name" value="Phosducin"/>
</dbReference>
<dbReference type="SUPFAM" id="SSF52833">
    <property type="entry name" value="Thioredoxin-like"/>
    <property type="match status" value="1"/>
</dbReference>
<dbReference type="GeneID" id="14918068"/>
<dbReference type="CDD" id="cd02987">
    <property type="entry name" value="Phd_like_Phd"/>
    <property type="match status" value="1"/>
</dbReference>
<sequence>MNCWMTSISMTSKQLSGRRTRKRQCNLQPRDHLATDPMGVLADYAEAKERTRLRRQANAEAHRLQMKDKAITVKPSNSRADEDEEKDDSDDDKKPKEVSAKPHCFRYDLDPDDPEFIRLYRERRMQELLASQRKTFGFFKSITASQFSDEIDREVESGAFVVIHLHQKYLAMSVRMNYVLQKLAQKFLYVKFLRIIATDADAQYDDYALPTLLIYKNGDLVTSLIRVTDELPDNWDQDDVEVLMAKYGVLHSKIVATSNRSDAASSD</sequence>
<proteinExistence type="inferred from homology"/>
<feature type="compositionally biased region" description="Acidic residues" evidence="2">
    <location>
        <begin position="81"/>
        <end position="90"/>
    </location>
</feature>
<dbReference type="OrthoDB" id="45518at2759"/>
<organism evidence="4 5">
    <name type="scientific">Acanthamoeba castellanii (strain ATCC 30010 / Neff)</name>
    <dbReference type="NCBI Taxonomy" id="1257118"/>
    <lineage>
        <taxon>Eukaryota</taxon>
        <taxon>Amoebozoa</taxon>
        <taxon>Discosea</taxon>
        <taxon>Longamoebia</taxon>
        <taxon>Centramoebida</taxon>
        <taxon>Acanthamoebidae</taxon>
        <taxon>Acanthamoeba</taxon>
    </lineage>
</organism>
<protein>
    <submittedName>
        <fullName evidence="4">Phosducin, putative</fullName>
    </submittedName>
</protein>
<dbReference type="KEGG" id="acan:ACA1_062580"/>
<dbReference type="GO" id="GO:0008277">
    <property type="term" value="P:regulation of G protein-coupled receptor signaling pathway"/>
    <property type="evidence" value="ECO:0007669"/>
    <property type="project" value="InterPro"/>
</dbReference>
<dbReference type="EMBL" id="KB007974">
    <property type="protein sequence ID" value="ELR17514.1"/>
    <property type="molecule type" value="Genomic_DNA"/>
</dbReference>
<evidence type="ECO:0000256" key="2">
    <source>
        <dbReference type="SAM" id="MobiDB-lite"/>
    </source>
</evidence>
<dbReference type="AlphaFoldDB" id="L8GWB8"/>
<dbReference type="InterPro" id="IPR036249">
    <property type="entry name" value="Thioredoxin-like_sf"/>
</dbReference>
<feature type="compositionally biased region" description="Basic and acidic residues" evidence="2">
    <location>
        <begin position="91"/>
        <end position="102"/>
    </location>
</feature>
<dbReference type="PANTHER" id="PTHR46052:SF1">
    <property type="entry name" value="PHOSDUCIN-LIKE PROTEIN"/>
    <property type="match status" value="1"/>
</dbReference>
<dbReference type="Gene3D" id="3.40.30.10">
    <property type="entry name" value="Glutaredoxin"/>
    <property type="match status" value="1"/>
</dbReference>
<evidence type="ECO:0000259" key="3">
    <source>
        <dbReference type="Pfam" id="PF02114"/>
    </source>
</evidence>
<accession>L8GWB8</accession>
<dbReference type="VEuPathDB" id="AmoebaDB:ACA1_062580"/>
<evidence type="ECO:0000256" key="1">
    <source>
        <dbReference type="ARBA" id="ARBA00009686"/>
    </source>
</evidence>
<dbReference type="OMA" id="GIIEMMP"/>
<feature type="domain" description="Phosducin" evidence="3">
    <location>
        <begin position="34"/>
        <end position="257"/>
    </location>
</feature>
<name>L8GWB8_ACACF</name>
<dbReference type="InterPro" id="IPR051499">
    <property type="entry name" value="Phosducin-like_reg"/>
</dbReference>
<dbReference type="STRING" id="1257118.L8GWB8"/>
<dbReference type="Proteomes" id="UP000011083">
    <property type="component" value="Unassembled WGS sequence"/>
</dbReference>
<evidence type="ECO:0000313" key="4">
    <source>
        <dbReference type="EMBL" id="ELR17514.1"/>
    </source>
</evidence>
<feature type="region of interest" description="Disordered" evidence="2">
    <location>
        <begin position="60"/>
        <end position="102"/>
    </location>
</feature>
<evidence type="ECO:0000313" key="5">
    <source>
        <dbReference type="Proteomes" id="UP000011083"/>
    </source>
</evidence>
<reference evidence="4 5" key="1">
    <citation type="journal article" date="2013" name="Genome Biol.">
        <title>Genome of Acanthamoeba castellanii highlights extensive lateral gene transfer and early evolution of tyrosine kinase signaling.</title>
        <authorList>
            <person name="Clarke M."/>
            <person name="Lohan A.J."/>
            <person name="Liu B."/>
            <person name="Lagkouvardos I."/>
            <person name="Roy S."/>
            <person name="Zafar N."/>
            <person name="Bertelli C."/>
            <person name="Schilde C."/>
            <person name="Kianianmomeni A."/>
            <person name="Burglin T.R."/>
            <person name="Frech C."/>
            <person name="Turcotte B."/>
            <person name="Kopec K.O."/>
            <person name="Synnott J.M."/>
            <person name="Choo C."/>
            <person name="Paponov I."/>
            <person name="Finkler A."/>
            <person name="Soon Heng Tan C."/>
            <person name="Hutchins A.P."/>
            <person name="Weinmeier T."/>
            <person name="Rattei T."/>
            <person name="Chu J.S."/>
            <person name="Gimenez G."/>
            <person name="Irimia M."/>
            <person name="Rigden D.J."/>
            <person name="Fitzpatrick D.A."/>
            <person name="Lorenzo-Morales J."/>
            <person name="Bateman A."/>
            <person name="Chiu C.H."/>
            <person name="Tang P."/>
            <person name="Hegemann P."/>
            <person name="Fromm H."/>
            <person name="Raoult D."/>
            <person name="Greub G."/>
            <person name="Miranda-Saavedra D."/>
            <person name="Chen N."/>
            <person name="Nash P."/>
            <person name="Ginger M.L."/>
            <person name="Horn M."/>
            <person name="Schaap P."/>
            <person name="Caler L."/>
            <person name="Loftus B."/>
        </authorList>
    </citation>
    <scope>NUCLEOTIDE SEQUENCE [LARGE SCALE GENOMIC DNA]</scope>
    <source>
        <strain evidence="4 5">Neff</strain>
    </source>
</reference>
<keyword evidence="5" id="KW-1185">Reference proteome</keyword>
<dbReference type="Pfam" id="PF02114">
    <property type="entry name" value="Phosducin"/>
    <property type="match status" value="1"/>
</dbReference>